<name>A0A7I8LDM0_SPIIN</name>
<dbReference type="InterPro" id="IPR013103">
    <property type="entry name" value="RVT_2"/>
</dbReference>
<dbReference type="OrthoDB" id="1919845at2759"/>
<evidence type="ECO:0000313" key="3">
    <source>
        <dbReference type="Proteomes" id="UP000663760"/>
    </source>
</evidence>
<dbReference type="EMBL" id="LR746276">
    <property type="protein sequence ID" value="CAA7407385.1"/>
    <property type="molecule type" value="Genomic_DNA"/>
</dbReference>
<dbReference type="SUPFAM" id="SSF56672">
    <property type="entry name" value="DNA/RNA polymerases"/>
    <property type="match status" value="1"/>
</dbReference>
<reference evidence="2" key="1">
    <citation type="submission" date="2020-02" db="EMBL/GenBank/DDBJ databases">
        <authorList>
            <person name="Scholz U."/>
            <person name="Mascher M."/>
            <person name="Fiebig A."/>
        </authorList>
    </citation>
    <scope>NUCLEOTIDE SEQUENCE</scope>
</reference>
<dbReference type="PANTHER" id="PTHR43383">
    <property type="entry name" value="NODULIN 6"/>
    <property type="match status" value="1"/>
</dbReference>
<gene>
    <name evidence="2" type="ORF">SI8410_13018063</name>
</gene>
<organism evidence="2 3">
    <name type="scientific">Spirodela intermedia</name>
    <name type="common">Intermediate duckweed</name>
    <dbReference type="NCBI Taxonomy" id="51605"/>
    <lineage>
        <taxon>Eukaryota</taxon>
        <taxon>Viridiplantae</taxon>
        <taxon>Streptophyta</taxon>
        <taxon>Embryophyta</taxon>
        <taxon>Tracheophyta</taxon>
        <taxon>Spermatophyta</taxon>
        <taxon>Magnoliopsida</taxon>
        <taxon>Liliopsida</taxon>
        <taxon>Araceae</taxon>
        <taxon>Lemnoideae</taxon>
        <taxon>Spirodela</taxon>
    </lineage>
</organism>
<evidence type="ECO:0000313" key="2">
    <source>
        <dbReference type="EMBL" id="CAA7407385.1"/>
    </source>
</evidence>
<evidence type="ECO:0000259" key="1">
    <source>
        <dbReference type="Pfam" id="PF07727"/>
    </source>
</evidence>
<keyword evidence="3" id="KW-1185">Reference proteome</keyword>
<sequence>MVNYLLYNKLTPSYKAFLMNLKTIVIPKTIEEALSHKELSHAIDEEIDALEKNCTWDLVLLPLGKKVVGCKWVYTPKYKADGTLERYKPRLVAKGYSQSYGIDYFEMFAPVAKLNTIRILIALAVNLGWEMHQFDVKNALLHGNLEEEVYMNITPGYTFTRQNNVVCRLKKSLYGLKQSPPAWFGRFTQVMNGFGYIQSNGDHTLFIKHGDQNKVTALVVYVDDIIIT</sequence>
<protein>
    <recommendedName>
        <fullName evidence="1">Reverse transcriptase Ty1/copia-type domain-containing protein</fullName>
    </recommendedName>
</protein>
<dbReference type="AlphaFoldDB" id="A0A7I8LDM0"/>
<dbReference type="PANTHER" id="PTHR43383:SF2">
    <property type="entry name" value="AMIDOHYDROLASE 2 FAMILY PROTEIN"/>
    <property type="match status" value="1"/>
</dbReference>
<proteinExistence type="predicted"/>
<accession>A0A7I8LDM0</accession>
<feature type="domain" description="Reverse transcriptase Ty1/copia-type" evidence="1">
    <location>
        <begin position="54"/>
        <end position="228"/>
    </location>
</feature>
<dbReference type="Proteomes" id="UP000663760">
    <property type="component" value="Chromosome 13"/>
</dbReference>
<dbReference type="InterPro" id="IPR043502">
    <property type="entry name" value="DNA/RNA_pol_sf"/>
</dbReference>
<dbReference type="Pfam" id="PF07727">
    <property type="entry name" value="RVT_2"/>
    <property type="match status" value="1"/>
</dbReference>